<dbReference type="PANTHER" id="PTHR43280">
    <property type="entry name" value="ARAC-FAMILY TRANSCRIPTIONAL REGULATOR"/>
    <property type="match status" value="1"/>
</dbReference>
<dbReference type="InterPro" id="IPR020449">
    <property type="entry name" value="Tscrpt_reg_AraC-type_HTH"/>
</dbReference>
<keyword evidence="3" id="KW-0804">Transcription</keyword>
<dbReference type="InterPro" id="IPR009057">
    <property type="entry name" value="Homeodomain-like_sf"/>
</dbReference>
<dbReference type="PROSITE" id="PS01124">
    <property type="entry name" value="HTH_ARAC_FAMILY_2"/>
    <property type="match status" value="1"/>
</dbReference>
<dbReference type="Gene3D" id="1.10.10.60">
    <property type="entry name" value="Homeodomain-like"/>
    <property type="match status" value="2"/>
</dbReference>
<dbReference type="GO" id="GO:0043565">
    <property type="term" value="F:sequence-specific DNA binding"/>
    <property type="evidence" value="ECO:0007669"/>
    <property type="project" value="InterPro"/>
</dbReference>
<accession>A0A2N0BC30</accession>
<evidence type="ECO:0000256" key="3">
    <source>
        <dbReference type="ARBA" id="ARBA00023163"/>
    </source>
</evidence>
<keyword evidence="4" id="KW-0472">Membrane</keyword>
<keyword evidence="4" id="KW-1133">Transmembrane helix</keyword>
<gene>
    <name evidence="6" type="ORF">CH379_04385</name>
</gene>
<dbReference type="OrthoDB" id="9778008at2"/>
<dbReference type="InterPro" id="IPR018060">
    <property type="entry name" value="HTH_AraC"/>
</dbReference>
<proteinExistence type="predicted"/>
<feature type="transmembrane region" description="Helical" evidence="4">
    <location>
        <begin position="135"/>
        <end position="156"/>
    </location>
</feature>
<feature type="transmembrane region" description="Helical" evidence="4">
    <location>
        <begin position="6"/>
        <end position="24"/>
    </location>
</feature>
<sequence length="365" mass="42808">MWIELYGYASSFCAFLIGVMFVVSRKRNPTLTIGSFLFFCVSAWLIELHLFTSGKLILFPELIFLHVPFAVSTGPLFYLFIKSIFKTDYLWEKKQWWHVALVLVFLVAFLPVASIPSEIKYELFRGNLGAVDPFMRNYILFFLNMSYFIPGIYVIFSFRFLLNVRILFSAGKEKSLFAFYLVLGFFAFSKLVTFSGFFWEEWNFLKKIGAFLFSTGVVSIFVLLARYPDFLELLRRGIREIRRKQNRISPDQTASTLNRIYDLFDREKIYLDEDLSLKSLSSRLSLRPDHLSQVINDSYGINFNRFLNNYRIREAIRLLEKEPELKIIHVAMRSGFNSKSSFNESFRKETGLTPTQYLKKKGMKS</sequence>
<dbReference type="SMART" id="SM00342">
    <property type="entry name" value="HTH_ARAC"/>
    <property type="match status" value="1"/>
</dbReference>
<dbReference type="AlphaFoldDB" id="A0A2N0BC30"/>
<dbReference type="SUPFAM" id="SSF46689">
    <property type="entry name" value="Homeodomain-like"/>
    <property type="match status" value="1"/>
</dbReference>
<feature type="transmembrane region" description="Helical" evidence="4">
    <location>
        <begin position="177"/>
        <end position="199"/>
    </location>
</feature>
<keyword evidence="4" id="KW-0812">Transmembrane</keyword>
<evidence type="ECO:0000256" key="4">
    <source>
        <dbReference type="SAM" id="Phobius"/>
    </source>
</evidence>
<dbReference type="PRINTS" id="PR00032">
    <property type="entry name" value="HTHARAC"/>
</dbReference>
<keyword evidence="2" id="KW-0238">DNA-binding</keyword>
<dbReference type="PANTHER" id="PTHR43280:SF29">
    <property type="entry name" value="ARAC-FAMILY TRANSCRIPTIONAL REGULATOR"/>
    <property type="match status" value="1"/>
</dbReference>
<evidence type="ECO:0000256" key="2">
    <source>
        <dbReference type="ARBA" id="ARBA00023125"/>
    </source>
</evidence>
<feature type="transmembrane region" description="Helical" evidence="4">
    <location>
        <begin position="31"/>
        <end position="51"/>
    </location>
</feature>
<dbReference type="Pfam" id="PF12833">
    <property type="entry name" value="HTH_18"/>
    <property type="match status" value="1"/>
</dbReference>
<name>A0A2N0BC30_9LEPT</name>
<evidence type="ECO:0000313" key="6">
    <source>
        <dbReference type="EMBL" id="PJZ94097.1"/>
    </source>
</evidence>
<protein>
    <recommendedName>
        <fullName evidence="5">HTH araC/xylS-type domain-containing protein</fullName>
    </recommendedName>
</protein>
<feature type="domain" description="HTH araC/xylS-type" evidence="5">
    <location>
        <begin position="271"/>
        <end position="360"/>
    </location>
</feature>
<feature type="transmembrane region" description="Helical" evidence="4">
    <location>
        <begin position="63"/>
        <end position="84"/>
    </location>
</feature>
<feature type="transmembrane region" description="Helical" evidence="4">
    <location>
        <begin position="211"/>
        <end position="234"/>
    </location>
</feature>
<feature type="transmembrane region" description="Helical" evidence="4">
    <location>
        <begin position="96"/>
        <end position="115"/>
    </location>
</feature>
<comment type="caution">
    <text evidence="6">The sequence shown here is derived from an EMBL/GenBank/DDBJ whole genome shotgun (WGS) entry which is preliminary data.</text>
</comment>
<dbReference type="GO" id="GO:0003700">
    <property type="term" value="F:DNA-binding transcription factor activity"/>
    <property type="evidence" value="ECO:0007669"/>
    <property type="project" value="InterPro"/>
</dbReference>
<evidence type="ECO:0000259" key="5">
    <source>
        <dbReference type="PROSITE" id="PS01124"/>
    </source>
</evidence>
<reference evidence="6" key="1">
    <citation type="submission" date="2017-07" db="EMBL/GenBank/DDBJ databases">
        <title>Leptospira spp. isolated from tropical soils.</title>
        <authorList>
            <person name="Thibeaux R."/>
            <person name="Iraola G."/>
            <person name="Ferres I."/>
            <person name="Bierque E."/>
            <person name="Girault D."/>
            <person name="Soupe-Gilbert M.-E."/>
            <person name="Picardeau M."/>
            <person name="Goarant C."/>
        </authorList>
    </citation>
    <scope>NUCLEOTIDE SEQUENCE [LARGE SCALE GENOMIC DNA]</scope>
    <source>
        <strain evidence="6">ATI7-C-A5</strain>
    </source>
</reference>
<keyword evidence="1" id="KW-0805">Transcription regulation</keyword>
<organism evidence="6">
    <name type="scientific">Leptospira ellisii</name>
    <dbReference type="NCBI Taxonomy" id="2023197"/>
    <lineage>
        <taxon>Bacteria</taxon>
        <taxon>Pseudomonadati</taxon>
        <taxon>Spirochaetota</taxon>
        <taxon>Spirochaetia</taxon>
        <taxon>Leptospirales</taxon>
        <taxon>Leptospiraceae</taxon>
        <taxon>Leptospira</taxon>
    </lineage>
</organism>
<dbReference type="EMBL" id="NPEF01000028">
    <property type="protein sequence ID" value="PJZ94097.1"/>
    <property type="molecule type" value="Genomic_DNA"/>
</dbReference>
<evidence type="ECO:0000256" key="1">
    <source>
        <dbReference type="ARBA" id="ARBA00023015"/>
    </source>
</evidence>